<dbReference type="PRINTS" id="PR00385">
    <property type="entry name" value="P450"/>
</dbReference>
<feature type="compositionally biased region" description="Basic residues" evidence="8">
    <location>
        <begin position="44"/>
        <end position="53"/>
    </location>
</feature>
<feature type="region of interest" description="Disordered" evidence="8">
    <location>
        <begin position="1"/>
        <end position="114"/>
    </location>
</feature>
<keyword evidence="3 7" id="KW-0479">Metal-binding</keyword>
<evidence type="ECO:0000313" key="10">
    <source>
        <dbReference type="Proteomes" id="UP000248764"/>
    </source>
</evidence>
<dbReference type="FunFam" id="1.10.630.10:FF:000018">
    <property type="entry name" value="Cytochrome P450 monooxygenase"/>
    <property type="match status" value="1"/>
</dbReference>
<dbReference type="PANTHER" id="PTHR46696">
    <property type="entry name" value="P450, PUTATIVE (EUROFUNG)-RELATED"/>
    <property type="match status" value="1"/>
</dbReference>
<dbReference type="GO" id="GO:0005506">
    <property type="term" value="F:iron ion binding"/>
    <property type="evidence" value="ECO:0007669"/>
    <property type="project" value="InterPro"/>
</dbReference>
<name>A0A2W2C325_9ACTN</name>
<comment type="caution">
    <text evidence="9">The sequence shown here is derived from an EMBL/GenBank/DDBJ whole genome shotgun (WGS) entry which is preliminary data.</text>
</comment>
<proteinExistence type="inferred from homology"/>
<evidence type="ECO:0000256" key="5">
    <source>
        <dbReference type="ARBA" id="ARBA00023004"/>
    </source>
</evidence>
<dbReference type="AlphaFoldDB" id="A0A2W2C325"/>
<dbReference type="InterPro" id="IPR001128">
    <property type="entry name" value="Cyt_P450"/>
</dbReference>
<dbReference type="InterPro" id="IPR017972">
    <property type="entry name" value="Cyt_P450_CS"/>
</dbReference>
<evidence type="ECO:0000313" key="9">
    <source>
        <dbReference type="EMBL" id="PZF86468.1"/>
    </source>
</evidence>
<evidence type="ECO:0000256" key="2">
    <source>
        <dbReference type="ARBA" id="ARBA00022617"/>
    </source>
</evidence>
<organism evidence="9 10">
    <name type="scientific">Jiangella anatolica</name>
    <dbReference type="NCBI Taxonomy" id="2670374"/>
    <lineage>
        <taxon>Bacteria</taxon>
        <taxon>Bacillati</taxon>
        <taxon>Actinomycetota</taxon>
        <taxon>Actinomycetes</taxon>
        <taxon>Jiangellales</taxon>
        <taxon>Jiangellaceae</taxon>
        <taxon>Jiangella</taxon>
    </lineage>
</organism>
<keyword evidence="6 7" id="KW-0503">Monooxygenase</keyword>
<evidence type="ECO:0000256" key="4">
    <source>
        <dbReference type="ARBA" id="ARBA00023002"/>
    </source>
</evidence>
<feature type="compositionally biased region" description="Low complexity" evidence="8">
    <location>
        <begin position="8"/>
        <end position="19"/>
    </location>
</feature>
<reference evidence="9 10" key="1">
    <citation type="submission" date="2018-01" db="EMBL/GenBank/DDBJ databases">
        <title>Draft genome sequence of Jiangella sp. GTF31.</title>
        <authorList>
            <person name="Sahin N."/>
            <person name="Ay H."/>
            <person name="Saygin H."/>
        </authorList>
    </citation>
    <scope>NUCLEOTIDE SEQUENCE [LARGE SCALE GENOMIC DNA]</scope>
    <source>
        <strain evidence="9 10">GTF31</strain>
    </source>
</reference>
<sequence>MVRRRHPGALGVLPAGGAVDRVRQHRHRRAEREARRRPAELRRAGHRHHVAGRRRPDVPGRRLGPGAVREPRRVRGGGGPNGGGVRRRRVADRRPEGHRGLGRGERPDRAGGLTHDVARRPVRETGRRVIRFARQGGTVIDDFGPTELWEPATRRDPHAFYARVRAAGRPVPQYDPAGNRFWIVARHADVLEGLQHPEIGHELHRHVEPDLSPSAYPPSETERISSRQLIALDPPDHTRLRRLVSTAFTARTVARLEDWIAGVAAELVTHVRALGRFDAVTDLADPLPVNVIAQLVGVPDEDRARFRDWSATIVSASDYDGAATLAFADYVDELAARRRADPRDDLISALVAQEAQGDALDRDELVAMVQLLLIAGQETTVDVIANSLRLLLTHPEQWHDLLADPALAGAAVEETLRFRGPVEIVPPRFAFRELDLAGGTIPAFERVGLSLWGANRDPEVFSSPDMFDLHRADVAGHIAFGYGTHFCLGASLGRLEARLMLEAVARELPGLELTAEVDDVRLHHGGALPLQIGRT</sequence>
<keyword evidence="4 7" id="KW-0560">Oxidoreductase</keyword>
<keyword evidence="10" id="KW-1185">Reference proteome</keyword>
<dbReference type="GO" id="GO:0020037">
    <property type="term" value="F:heme binding"/>
    <property type="evidence" value="ECO:0007669"/>
    <property type="project" value="InterPro"/>
</dbReference>
<accession>A0A2W2C325</accession>
<evidence type="ECO:0000256" key="6">
    <source>
        <dbReference type="ARBA" id="ARBA00023033"/>
    </source>
</evidence>
<dbReference type="GO" id="GO:0016705">
    <property type="term" value="F:oxidoreductase activity, acting on paired donors, with incorporation or reduction of molecular oxygen"/>
    <property type="evidence" value="ECO:0007669"/>
    <property type="project" value="InterPro"/>
</dbReference>
<gene>
    <name evidence="9" type="ORF">C1I92_01265</name>
</gene>
<keyword evidence="2 7" id="KW-0349">Heme</keyword>
<dbReference type="Pfam" id="PF00067">
    <property type="entry name" value="p450"/>
    <property type="match status" value="1"/>
</dbReference>
<evidence type="ECO:0000256" key="7">
    <source>
        <dbReference type="RuleBase" id="RU000461"/>
    </source>
</evidence>
<dbReference type="PANTHER" id="PTHR46696:SF1">
    <property type="entry name" value="CYTOCHROME P450 YJIB-RELATED"/>
    <property type="match status" value="1"/>
</dbReference>
<feature type="compositionally biased region" description="Basic and acidic residues" evidence="8">
    <location>
        <begin position="92"/>
        <end position="109"/>
    </location>
</feature>
<comment type="similarity">
    <text evidence="1 7">Belongs to the cytochrome P450 family.</text>
</comment>
<dbReference type="Gene3D" id="1.10.630.10">
    <property type="entry name" value="Cytochrome P450"/>
    <property type="match status" value="1"/>
</dbReference>
<protein>
    <submittedName>
        <fullName evidence="9">Cytochrome P450</fullName>
    </submittedName>
</protein>
<evidence type="ECO:0000256" key="3">
    <source>
        <dbReference type="ARBA" id="ARBA00022723"/>
    </source>
</evidence>
<dbReference type="PRINTS" id="PR00359">
    <property type="entry name" value="BP450"/>
</dbReference>
<evidence type="ECO:0000256" key="1">
    <source>
        <dbReference type="ARBA" id="ARBA00010617"/>
    </source>
</evidence>
<evidence type="ECO:0000256" key="8">
    <source>
        <dbReference type="SAM" id="MobiDB-lite"/>
    </source>
</evidence>
<keyword evidence="5 7" id="KW-0408">Iron</keyword>
<dbReference type="Proteomes" id="UP000248764">
    <property type="component" value="Unassembled WGS sequence"/>
</dbReference>
<dbReference type="SUPFAM" id="SSF48264">
    <property type="entry name" value="Cytochrome P450"/>
    <property type="match status" value="1"/>
</dbReference>
<dbReference type="EMBL" id="POTW01000002">
    <property type="protein sequence ID" value="PZF86468.1"/>
    <property type="molecule type" value="Genomic_DNA"/>
</dbReference>
<dbReference type="InterPro" id="IPR002397">
    <property type="entry name" value="Cyt_P450_B"/>
</dbReference>
<dbReference type="GO" id="GO:0004497">
    <property type="term" value="F:monooxygenase activity"/>
    <property type="evidence" value="ECO:0007669"/>
    <property type="project" value="UniProtKB-KW"/>
</dbReference>
<feature type="compositionally biased region" description="Basic and acidic residues" evidence="8">
    <location>
        <begin position="30"/>
        <end position="43"/>
    </location>
</feature>
<dbReference type="InterPro" id="IPR036396">
    <property type="entry name" value="Cyt_P450_sf"/>
</dbReference>
<dbReference type="PROSITE" id="PS00086">
    <property type="entry name" value="CYTOCHROME_P450"/>
    <property type="match status" value="1"/>
</dbReference>